<keyword evidence="1" id="KW-0812">Transmembrane</keyword>
<protein>
    <submittedName>
        <fullName evidence="2">YGGT family protein</fullName>
    </submittedName>
</protein>
<dbReference type="Proteomes" id="UP000193083">
    <property type="component" value="Unassembled WGS sequence"/>
</dbReference>
<dbReference type="RefSeq" id="WP_085465642.1">
    <property type="nucleotide sequence ID" value="NZ_FXBL01000004.1"/>
</dbReference>
<evidence type="ECO:0000256" key="1">
    <source>
        <dbReference type="SAM" id="Phobius"/>
    </source>
</evidence>
<gene>
    <name evidence="2" type="ORF">SAMN02982922_3882</name>
</gene>
<name>A0A1X7PDH3_9HYPH</name>
<proteinExistence type="predicted"/>
<keyword evidence="1" id="KW-0472">Membrane</keyword>
<reference evidence="2 3" key="1">
    <citation type="submission" date="2017-04" db="EMBL/GenBank/DDBJ databases">
        <authorList>
            <person name="Afonso C.L."/>
            <person name="Miller P.J."/>
            <person name="Scott M.A."/>
            <person name="Spackman E."/>
            <person name="Goraichik I."/>
            <person name="Dimitrov K.M."/>
            <person name="Suarez D.L."/>
            <person name="Swayne D.E."/>
        </authorList>
    </citation>
    <scope>NUCLEOTIDE SEQUENCE [LARGE SCALE GENOMIC DNA]</scope>
    <source>
        <strain evidence="2 3">B5P</strain>
    </source>
</reference>
<dbReference type="AlphaFoldDB" id="A0A1X7PDH3"/>
<keyword evidence="3" id="KW-1185">Reference proteome</keyword>
<keyword evidence="1" id="KW-1133">Transmembrane helix</keyword>
<evidence type="ECO:0000313" key="2">
    <source>
        <dbReference type="EMBL" id="SMH49214.1"/>
    </source>
</evidence>
<accession>A0A1X7PDH3</accession>
<dbReference type="EMBL" id="FXBL01000004">
    <property type="protein sequence ID" value="SMH49214.1"/>
    <property type="molecule type" value="Genomic_DNA"/>
</dbReference>
<sequence>MSDFWTYWYIHIPNFVLAAIAYTLAGRFLLGLFVPRDWDNYIWRFFRLITDPVVNVVRRITPSAVADPAVVPLAFFWIMALRFVFLATMIHLGIAPAASSGA</sequence>
<feature type="transmembrane region" description="Helical" evidence="1">
    <location>
        <begin position="12"/>
        <end position="34"/>
    </location>
</feature>
<organism evidence="2 3">
    <name type="scientific">Mesorhizobium australicum</name>
    <dbReference type="NCBI Taxonomy" id="536018"/>
    <lineage>
        <taxon>Bacteria</taxon>
        <taxon>Pseudomonadati</taxon>
        <taxon>Pseudomonadota</taxon>
        <taxon>Alphaproteobacteria</taxon>
        <taxon>Hyphomicrobiales</taxon>
        <taxon>Phyllobacteriaceae</taxon>
        <taxon>Mesorhizobium</taxon>
    </lineage>
</organism>
<feature type="transmembrane region" description="Helical" evidence="1">
    <location>
        <begin position="74"/>
        <end position="94"/>
    </location>
</feature>
<dbReference type="OrthoDB" id="7376104at2"/>
<evidence type="ECO:0000313" key="3">
    <source>
        <dbReference type="Proteomes" id="UP000193083"/>
    </source>
</evidence>